<keyword evidence="2" id="KW-1185">Reference proteome</keyword>
<evidence type="ECO:0000313" key="1">
    <source>
        <dbReference type="EMBL" id="GAA1754224.1"/>
    </source>
</evidence>
<dbReference type="EMBL" id="BAAAPN010000034">
    <property type="protein sequence ID" value="GAA1754224.1"/>
    <property type="molecule type" value="Genomic_DNA"/>
</dbReference>
<dbReference type="Proteomes" id="UP001501475">
    <property type="component" value="Unassembled WGS sequence"/>
</dbReference>
<organism evidence="1 2">
    <name type="scientific">Nostocoides vanveenii</name>
    <dbReference type="NCBI Taxonomy" id="330835"/>
    <lineage>
        <taxon>Bacteria</taxon>
        <taxon>Bacillati</taxon>
        <taxon>Actinomycetota</taxon>
        <taxon>Actinomycetes</taxon>
        <taxon>Micrococcales</taxon>
        <taxon>Intrasporangiaceae</taxon>
        <taxon>Nostocoides</taxon>
    </lineage>
</organism>
<dbReference type="InterPro" id="IPR012340">
    <property type="entry name" value="NA-bd_OB-fold"/>
</dbReference>
<protein>
    <recommendedName>
        <fullName evidence="3">Single-stranded DNA-binding protein</fullName>
    </recommendedName>
</protein>
<gene>
    <name evidence="1" type="ORF">GCM10009810_12570</name>
</gene>
<reference evidence="1 2" key="1">
    <citation type="journal article" date="2019" name="Int. J. Syst. Evol. Microbiol.">
        <title>The Global Catalogue of Microorganisms (GCM) 10K type strain sequencing project: providing services to taxonomists for standard genome sequencing and annotation.</title>
        <authorList>
            <consortium name="The Broad Institute Genomics Platform"/>
            <consortium name="The Broad Institute Genome Sequencing Center for Infectious Disease"/>
            <person name="Wu L."/>
            <person name="Ma J."/>
        </authorList>
    </citation>
    <scope>NUCLEOTIDE SEQUENCE [LARGE SCALE GENOMIC DNA]</scope>
    <source>
        <strain evidence="1 2">JCM 15591</strain>
    </source>
</reference>
<evidence type="ECO:0000313" key="2">
    <source>
        <dbReference type="Proteomes" id="UP001501475"/>
    </source>
</evidence>
<comment type="caution">
    <text evidence="1">The sequence shown here is derived from an EMBL/GenBank/DDBJ whole genome shotgun (WGS) entry which is preliminary data.</text>
</comment>
<evidence type="ECO:0008006" key="3">
    <source>
        <dbReference type="Google" id="ProtNLM"/>
    </source>
</evidence>
<dbReference type="Gene3D" id="2.40.50.140">
    <property type="entry name" value="Nucleic acid-binding proteins"/>
    <property type="match status" value="1"/>
</dbReference>
<proteinExistence type="predicted"/>
<accession>A0ABN2KGE9</accession>
<name>A0ABN2KGE9_9MICO</name>
<sequence>MCEALALVVGPGQARRMSASTTAAARGARRAGVDTIELACWSAATRRGAERLTVGDQVSVEGALRHRYFRTGPALQSRYKVEVATIRTMPAARSGATGT</sequence>